<dbReference type="EMBL" id="PQGA01000001">
    <property type="protein sequence ID" value="POR55899.1"/>
    <property type="molecule type" value="Genomic_DNA"/>
</dbReference>
<organism evidence="1 2">
    <name type="scientific">Paraburkholderia eburnea</name>
    <dbReference type="NCBI Taxonomy" id="1189126"/>
    <lineage>
        <taxon>Bacteria</taxon>
        <taxon>Pseudomonadati</taxon>
        <taxon>Pseudomonadota</taxon>
        <taxon>Betaproteobacteria</taxon>
        <taxon>Burkholderiales</taxon>
        <taxon>Burkholderiaceae</taxon>
        <taxon>Paraburkholderia</taxon>
    </lineage>
</organism>
<gene>
    <name evidence="1" type="ORF">B0G62_101295</name>
</gene>
<evidence type="ECO:0000313" key="1">
    <source>
        <dbReference type="EMBL" id="POR55899.1"/>
    </source>
</evidence>
<comment type="caution">
    <text evidence="1">The sequence shown here is derived from an EMBL/GenBank/DDBJ whole genome shotgun (WGS) entry which is preliminary data.</text>
</comment>
<dbReference type="Pfam" id="PF05159">
    <property type="entry name" value="Capsule_synth"/>
    <property type="match status" value="2"/>
</dbReference>
<dbReference type="AlphaFoldDB" id="A0A2S4MMT1"/>
<dbReference type="CDD" id="cd16439">
    <property type="entry name" value="beta_Kdo_transferase_KpsC_2"/>
    <property type="match status" value="1"/>
</dbReference>
<dbReference type="GO" id="GO:0000271">
    <property type="term" value="P:polysaccharide biosynthetic process"/>
    <property type="evidence" value="ECO:0007669"/>
    <property type="project" value="InterPro"/>
</dbReference>
<proteinExistence type="predicted"/>
<accession>A0A2S4MMT1</accession>
<protein>
    <submittedName>
        <fullName evidence="1">Capsular polysaccharide export protein</fullName>
    </submittedName>
</protein>
<dbReference type="Proteomes" id="UP000237381">
    <property type="component" value="Unassembled WGS sequence"/>
</dbReference>
<dbReference type="GO" id="GO:0015774">
    <property type="term" value="P:polysaccharide transport"/>
    <property type="evidence" value="ECO:0007669"/>
    <property type="project" value="InterPro"/>
</dbReference>
<name>A0A2S4MMT1_9BURK</name>
<keyword evidence="2" id="KW-1185">Reference proteome</keyword>
<sequence>MGRAFRPCRSLRGSFGAMSDDSGSTTLDNRQTTFDLRSLKPGWRSLYSLRGDIQCVWLDSSIGRAAARIAAALRINTQASWPGPIANCRPTGTPALSWSVVPIAACSPQSFSEFLDRSLAEYSHDAQTSIACDVTSLMRRMREQHALDPLHRLPACPDELREQSHGPHVLIINERERNPFSSLTRTERQQAFRTMVRQAIAAHPSATFWIGDSTHGGSGKWLSTYAADLIPPSIRRLRDRETLSASIDHVDYVYTVCAPEGMHALLAGIPLHVFGAPYYAGWGLTHDAHRFPHRCARPSLATFFDVFFLRITRYLDPATHRPGDLGALLDAIALQRQVARRFANTGPLASIGFQWWKRPFATPFLSACGETLRWTDDVASIRADECAVIWGGRSAPNLPDDRRRIRIEDGFLHSLGLGSDMVAPHSQVIDTRGLYFDASRPSDLSVLLNEATFQPDELSRAVTLRDSIVKRGLTKYNLGRQRPRWKAPAAARVILVPGQVADDASIRLGTRAITTADALLREVRAARPDAWIVYKPHPDVLSGNRQGLVHAKALANVVDIEADLISLIEAADEVHTLSSLSGFEALLRGKAVFTYGLPFYAGWGLTHDAIEPMPWRERTLTLDMLIAGVLLRYPLYWDWKLRLFTTPERVVHDLAPHAGRPLAPVRSGPMRLTRKIFRWTRNALLHLVWRVNERRRK</sequence>
<evidence type="ECO:0000313" key="2">
    <source>
        <dbReference type="Proteomes" id="UP000237381"/>
    </source>
</evidence>
<reference evidence="1 2" key="1">
    <citation type="submission" date="2018-01" db="EMBL/GenBank/DDBJ databases">
        <title>Genomic Encyclopedia of Type Strains, Phase III (KMG-III): the genomes of soil and plant-associated and newly described type strains.</title>
        <authorList>
            <person name="Whitman W."/>
        </authorList>
    </citation>
    <scope>NUCLEOTIDE SEQUENCE [LARGE SCALE GENOMIC DNA]</scope>
    <source>
        <strain evidence="1 2">JCM 18070</strain>
    </source>
</reference>
<dbReference type="InterPro" id="IPR007833">
    <property type="entry name" value="Capsule_polysaccharide_synth"/>
</dbReference>